<dbReference type="PROSITE" id="PS50219">
    <property type="entry name" value="CNH"/>
    <property type="match status" value="1"/>
</dbReference>
<feature type="domain" description="AGC-kinase C-terminal" evidence="28">
    <location>
        <begin position="346"/>
        <end position="416"/>
    </location>
</feature>
<dbReference type="EC" id="2.7.11.1" evidence="5"/>
<comment type="similarity">
    <text evidence="4">Belongs to the protein kinase superfamily. AGC Ser/Thr protein kinase family. DMPK subfamily.</text>
</comment>
<dbReference type="KEGG" id="aplc:110978355"/>
<evidence type="ECO:0000256" key="12">
    <source>
        <dbReference type="ARBA" id="ARBA00022771"/>
    </source>
</evidence>
<feature type="binding site" evidence="20">
    <location>
        <position position="108"/>
    </location>
    <ligand>
        <name>ATP</name>
        <dbReference type="ChEBI" id="CHEBI:30616"/>
    </ligand>
</feature>
<dbReference type="InterPro" id="IPR014930">
    <property type="entry name" value="Myotonic_dystrophy_kinase_coil"/>
</dbReference>
<keyword evidence="15 20" id="KW-0067">ATP-binding</keyword>
<keyword evidence="7" id="KW-0723">Serine/threonine-protein kinase</keyword>
<dbReference type="InterPro" id="IPR008271">
    <property type="entry name" value="Ser/Thr_kinase_AS"/>
</dbReference>
<dbReference type="OMA" id="CCDKVPP"/>
<dbReference type="SMART" id="SM00233">
    <property type="entry name" value="PH"/>
    <property type="match status" value="1"/>
</dbReference>
<dbReference type="InterPro" id="IPR017441">
    <property type="entry name" value="Protein_kinase_ATP_BS"/>
</dbReference>
<feature type="domain" description="Phorbol-ester/DAG-type" evidence="25">
    <location>
        <begin position="1027"/>
        <end position="1059"/>
    </location>
</feature>
<comment type="catalytic activity">
    <reaction evidence="18">
        <text>L-threonyl-[protein] + ATP = O-phospho-L-threonyl-[protein] + ADP + H(+)</text>
        <dbReference type="Rhea" id="RHEA:46608"/>
        <dbReference type="Rhea" id="RHEA-COMP:11060"/>
        <dbReference type="Rhea" id="RHEA-COMP:11605"/>
        <dbReference type="ChEBI" id="CHEBI:15378"/>
        <dbReference type="ChEBI" id="CHEBI:30013"/>
        <dbReference type="ChEBI" id="CHEBI:30616"/>
        <dbReference type="ChEBI" id="CHEBI:61977"/>
        <dbReference type="ChEBI" id="CHEBI:456216"/>
        <dbReference type="EC" id="2.7.11.1"/>
    </reaction>
</comment>
<reference evidence="30" key="1">
    <citation type="submission" date="2025-08" db="UniProtKB">
        <authorList>
            <consortium name="RefSeq"/>
        </authorList>
    </citation>
    <scope>IDENTIFICATION</scope>
</reference>
<dbReference type="Pfam" id="PF15796">
    <property type="entry name" value="KELK"/>
    <property type="match status" value="1"/>
</dbReference>
<dbReference type="CDD" id="cd00132">
    <property type="entry name" value="CRIB"/>
    <property type="match status" value="1"/>
</dbReference>
<evidence type="ECO:0000259" key="23">
    <source>
        <dbReference type="PROSITE" id="PS50003"/>
    </source>
</evidence>
<dbReference type="Gene3D" id="1.20.5.340">
    <property type="match status" value="1"/>
</dbReference>
<evidence type="ECO:0000256" key="1">
    <source>
        <dbReference type="ARBA" id="ARBA00001946"/>
    </source>
</evidence>
<evidence type="ECO:0000256" key="3">
    <source>
        <dbReference type="ARBA" id="ARBA00004510"/>
    </source>
</evidence>
<keyword evidence="8" id="KW-0597">Phosphoprotein</keyword>
<evidence type="ECO:0000256" key="16">
    <source>
        <dbReference type="ARBA" id="ARBA00023054"/>
    </source>
</evidence>
<dbReference type="InterPro" id="IPR050839">
    <property type="entry name" value="Rho-assoc_Ser/Thr_Kinase"/>
</dbReference>
<comment type="catalytic activity">
    <reaction evidence="19">
        <text>L-seryl-[protein] + ATP = O-phospho-L-seryl-[protein] + ADP + H(+)</text>
        <dbReference type="Rhea" id="RHEA:17989"/>
        <dbReference type="Rhea" id="RHEA-COMP:9863"/>
        <dbReference type="Rhea" id="RHEA-COMP:11604"/>
        <dbReference type="ChEBI" id="CHEBI:15378"/>
        <dbReference type="ChEBI" id="CHEBI:29999"/>
        <dbReference type="ChEBI" id="CHEBI:30616"/>
        <dbReference type="ChEBI" id="CHEBI:83421"/>
        <dbReference type="ChEBI" id="CHEBI:456216"/>
        <dbReference type="EC" id="2.7.11.1"/>
    </reaction>
</comment>
<dbReference type="InterPro" id="IPR017892">
    <property type="entry name" value="Pkinase_C"/>
</dbReference>
<evidence type="ECO:0000256" key="13">
    <source>
        <dbReference type="ARBA" id="ARBA00022777"/>
    </source>
</evidence>
<dbReference type="PROSITE" id="PS50081">
    <property type="entry name" value="ZF_DAG_PE_2"/>
    <property type="match status" value="1"/>
</dbReference>
<feature type="coiled-coil region" evidence="21">
    <location>
        <begin position="873"/>
        <end position="942"/>
    </location>
</feature>
<feature type="coiled-coil region" evidence="21">
    <location>
        <begin position="743"/>
        <end position="784"/>
    </location>
</feature>
<evidence type="ECO:0000256" key="4">
    <source>
        <dbReference type="ARBA" id="ARBA00005719"/>
    </source>
</evidence>
<dbReference type="InterPro" id="IPR011009">
    <property type="entry name" value="Kinase-like_dom_sf"/>
</dbReference>
<feature type="domain" description="CNH" evidence="27">
    <location>
        <begin position="1218"/>
        <end position="1492"/>
    </location>
</feature>
<dbReference type="GeneID" id="110978355"/>
<keyword evidence="9" id="KW-0808">Transferase</keyword>
<evidence type="ECO:0000256" key="11">
    <source>
        <dbReference type="ARBA" id="ARBA00022741"/>
    </source>
</evidence>
<dbReference type="GO" id="GO:0008270">
    <property type="term" value="F:zinc ion binding"/>
    <property type="evidence" value="ECO:0007669"/>
    <property type="project" value="UniProtKB-KW"/>
</dbReference>
<dbReference type="PROSITE" id="PS50011">
    <property type="entry name" value="PROTEIN_KINASE_DOM"/>
    <property type="match status" value="1"/>
</dbReference>
<keyword evidence="16 21" id="KW-0175">Coiled coil</keyword>
<dbReference type="InterPro" id="IPR011993">
    <property type="entry name" value="PH-like_dom_sf"/>
</dbReference>
<dbReference type="GO" id="GO:0005856">
    <property type="term" value="C:cytoskeleton"/>
    <property type="evidence" value="ECO:0007669"/>
    <property type="project" value="TreeGrafter"/>
</dbReference>
<dbReference type="PROSITE" id="PS00107">
    <property type="entry name" value="PROTEIN_KINASE_ATP"/>
    <property type="match status" value="1"/>
</dbReference>
<feature type="region of interest" description="Disordered" evidence="22">
    <location>
        <begin position="985"/>
        <end position="1017"/>
    </location>
</feature>
<keyword evidence="14" id="KW-0862">Zinc</keyword>
<accession>A0A8B7Y9F2</accession>
<feature type="region of interest" description="Disordered" evidence="22">
    <location>
        <begin position="1590"/>
        <end position="1716"/>
    </location>
</feature>
<evidence type="ECO:0000256" key="18">
    <source>
        <dbReference type="ARBA" id="ARBA00047899"/>
    </source>
</evidence>
<feature type="domain" description="PH" evidence="23">
    <location>
        <begin position="1073"/>
        <end position="1192"/>
    </location>
</feature>
<gene>
    <name evidence="30" type="primary">LOC110978355</name>
</gene>
<dbReference type="Pfam" id="PF00433">
    <property type="entry name" value="Pkinase_C"/>
    <property type="match status" value="1"/>
</dbReference>
<evidence type="ECO:0000313" key="30">
    <source>
        <dbReference type="RefSeq" id="XP_022088985.1"/>
    </source>
</evidence>
<dbReference type="FunFam" id="2.30.29.30:FF:000242">
    <property type="entry name" value="serine/threonine-protein kinase MRCK gamma isoform X1"/>
    <property type="match status" value="1"/>
</dbReference>
<dbReference type="PANTHER" id="PTHR22988">
    <property type="entry name" value="MYOTONIC DYSTROPHY S/T KINASE-RELATED"/>
    <property type="match status" value="1"/>
</dbReference>
<dbReference type="SUPFAM" id="SSF56112">
    <property type="entry name" value="Protein kinase-like (PK-like)"/>
    <property type="match status" value="1"/>
</dbReference>
<evidence type="ECO:0000313" key="29">
    <source>
        <dbReference type="Proteomes" id="UP000694845"/>
    </source>
</evidence>
<dbReference type="Pfam" id="PF08826">
    <property type="entry name" value="DMPK_coil"/>
    <property type="match status" value="1"/>
</dbReference>
<feature type="domain" description="CRIB" evidence="26">
    <location>
        <begin position="1555"/>
        <end position="1568"/>
    </location>
</feature>
<dbReference type="Pfam" id="PF00780">
    <property type="entry name" value="CNH"/>
    <property type="match status" value="1"/>
</dbReference>
<dbReference type="InterPro" id="IPR002219">
    <property type="entry name" value="PKC_DAG/PE"/>
</dbReference>
<dbReference type="SMART" id="SM00133">
    <property type="entry name" value="S_TK_X"/>
    <property type="match status" value="1"/>
</dbReference>
<comment type="subcellular location">
    <subcellularLocation>
        <location evidence="3">Cell projection</location>
        <location evidence="3">Lamellipodium</location>
    </subcellularLocation>
    <subcellularLocation>
        <location evidence="2">Cytoplasm</location>
    </subcellularLocation>
</comment>
<comment type="cofactor">
    <cofactor evidence="1">
        <name>Mg(2+)</name>
        <dbReference type="ChEBI" id="CHEBI:18420"/>
    </cofactor>
</comment>
<dbReference type="Proteomes" id="UP000694845">
    <property type="component" value="Unplaced"/>
</dbReference>
<keyword evidence="12" id="KW-0863">Zinc-finger</keyword>
<dbReference type="GO" id="GO:0030027">
    <property type="term" value="C:lamellipodium"/>
    <property type="evidence" value="ECO:0007669"/>
    <property type="project" value="UniProtKB-SubCell"/>
</dbReference>
<evidence type="ECO:0000256" key="21">
    <source>
        <dbReference type="SAM" id="Coils"/>
    </source>
</evidence>
<evidence type="ECO:0000256" key="19">
    <source>
        <dbReference type="ARBA" id="ARBA00048679"/>
    </source>
</evidence>
<keyword evidence="29" id="KW-1185">Reference proteome</keyword>
<evidence type="ECO:0000259" key="26">
    <source>
        <dbReference type="PROSITE" id="PS50108"/>
    </source>
</evidence>
<sequence length="1716" mass="195782">MTSNAEHRLKALEKLYLSGVQESCGEAVSIETLLDVFLLLYNECHNSTLRREKSVSDFLEYAKPVAEKVKILRLRRDDFETLKVIGRGAFGEVAVVRLKNSDKIFAMKLLNKWEMLKRAETACFIEERDVLVKGDDRWITHLHYSFQDDDYLYFVMDYYSGGDLLTLLSKFEDRLPEDMARFYIAEMVLAIDSIHQLQYVHRDIKPDNVLLDQHGHIRLADFGSCLKMQEDGSVQSNVAVGTPDYISPEILRAMEDGQGKYGPECDWWSLGVCMYEMLFGETPFYAESLVETYSKIMNHKDQFAFPPDIDDVSDEAMDLIGKLICSADQRLGINGLEDFKNHPFFSGIDWDNIREMTPPYKPDVKSPTDTSNFDVDETDLKQSETVPPNTHAAFTGNHLPFVGFSFTRNSCLSDLGSLIEAKDVVISDSIDGLTMEAYERRIKRLESEKNSLSHKLSEATRRGADSYRQDPRSVGTENNEVKHLKDEIALLSKKFTDAQVANNHLEKELQEALGMRKDDEDKNSKIRQLEKQHRSLKAEREELQRELMELQERQKLQGKELKEAKSQYKLTMQEFSEINERLSDLRSQKTKLTRELRDREEEYNAMSQKVEVQRLDIRKAEKIRKELETELEDKLAELNKEKFLRQQSEQLVKQREEELERVRRRGRVEQQSSTQDASQQEIARLKAELEKKRVSYDEALAKEKSRHTIEEKGLKETISENEQQIIGLKREVSTLNYKLSREATSSQSQQDDLESLRRKLEREKSLLDEENKRLTLEVDKLSSDYDNKCRELKLREEELREMSDKDNVAHWEAQISEIIQWVSDEKDARGYLQALAIKMTEELEGVKKSGLVGAARQKDWQSRRSQKMDKMELLNLQSNLQSEVQAKDQINKELSKVKADQVQTENKLKAAEARNKELENKVEALERQAKEMEQKLEDCSSQTTGTKLSHLSFLDEYLKTDIEEFKLEDDVNEEKYTENYKDEHVAGQMDRNSRYRKQPAKQVDQASSPKPVATVTPVMPLAPKPKPHRFVICTFSVPLKCAHCTSLMLGRIRQGMRCEVAKPLGVDPNRGIGTAYEGILRIPKPGGVRKGWMRQFAVVCDFKLFLFDMVEGKSNQSNLEPSHIIDMRDEDFQVSTVKESDVIHADRKDVPCIFKVAASQLNPPGITAQFLLLASSENDKRKWVNALNELHRILRRNKRPEKPVFLAKEVCDPSMSLIKMAHCADIIDSDRFVLGTDEGLYCLQLSTGFIVRVDNKKIFQVEIVPTEQLIVVISGRGRHVRLIPILALDQETNTIKVEDPKGSTLFTTGRIRQGSTMCLCVAMKRHVVVYEFNRTKLRHRKIKELTLPAPCSCLELFQERLCAGYTSGFGLFSIQGDGQHIQPLLNVDDPSLSYLQKTPVDALAAVQISNKEYLLCFMTVGVYVDYQGRRTRKQELMWPAVPTAICYNHPHLVVYSEVSVDIFDIVDVNHMEWFQTIPIKGTHPLNRDGSFNLCYVTDLHTPRLMYLQNNDSEGVEKDDLVIPHANKQNIKRDKGRFSFKNREEIKKTKDRKSMISGPSDFNHITHMGPGDGLQMLKDLPQRKIQLREEKQLGRDFQRVRSMFQPTGPGLRAGGQSSRERAASMHSAGRGDLNGGGSLLPTGSGLTASDGSSGSHDGGQRSYSDDSPPPSSHSPRHSLGSSSSTPPTPHRTSVVEPDQLSGGSGGWDGEAKGTSAY</sequence>
<dbReference type="PROSITE" id="PS00108">
    <property type="entry name" value="PROTEIN_KINASE_ST"/>
    <property type="match status" value="1"/>
</dbReference>
<feature type="compositionally biased region" description="Basic and acidic residues" evidence="22">
    <location>
        <begin position="448"/>
        <end position="471"/>
    </location>
</feature>
<evidence type="ECO:0000256" key="5">
    <source>
        <dbReference type="ARBA" id="ARBA00012513"/>
    </source>
</evidence>
<dbReference type="PROSITE" id="PS51285">
    <property type="entry name" value="AGC_KINASE_CTER"/>
    <property type="match status" value="1"/>
</dbReference>
<dbReference type="InterPro" id="IPR057529">
    <property type="entry name" value="MRCK/ROCK_PH"/>
</dbReference>
<dbReference type="SMART" id="SM00036">
    <property type="entry name" value="CNH"/>
    <property type="match status" value="1"/>
</dbReference>
<dbReference type="Pfam" id="PF25346">
    <property type="entry name" value="PH_MRCK"/>
    <property type="match status" value="1"/>
</dbReference>
<dbReference type="InterPro" id="IPR000719">
    <property type="entry name" value="Prot_kinase_dom"/>
</dbReference>
<feature type="domain" description="Protein kinase" evidence="24">
    <location>
        <begin position="79"/>
        <end position="345"/>
    </location>
</feature>
<dbReference type="SMART" id="SM00220">
    <property type="entry name" value="S_TKc"/>
    <property type="match status" value="1"/>
</dbReference>
<dbReference type="GO" id="GO:0005524">
    <property type="term" value="F:ATP binding"/>
    <property type="evidence" value="ECO:0007669"/>
    <property type="project" value="UniProtKB-UniRule"/>
</dbReference>
<dbReference type="Gene3D" id="1.10.510.10">
    <property type="entry name" value="Transferase(Phosphotransferase) domain 1"/>
    <property type="match status" value="1"/>
</dbReference>
<keyword evidence="11 20" id="KW-0547">Nucleotide-binding</keyword>
<dbReference type="PROSITE" id="PS50003">
    <property type="entry name" value="PH_DOMAIN"/>
    <property type="match status" value="1"/>
</dbReference>
<evidence type="ECO:0000256" key="2">
    <source>
        <dbReference type="ARBA" id="ARBA00004496"/>
    </source>
</evidence>
<keyword evidence="10" id="KW-0479">Metal-binding</keyword>
<evidence type="ECO:0000256" key="17">
    <source>
        <dbReference type="ARBA" id="ARBA00023273"/>
    </source>
</evidence>
<dbReference type="GO" id="GO:0031032">
    <property type="term" value="P:actomyosin structure organization"/>
    <property type="evidence" value="ECO:0007669"/>
    <property type="project" value="TreeGrafter"/>
</dbReference>
<evidence type="ECO:0000256" key="22">
    <source>
        <dbReference type="SAM" id="MobiDB-lite"/>
    </source>
</evidence>
<evidence type="ECO:0000256" key="7">
    <source>
        <dbReference type="ARBA" id="ARBA00022527"/>
    </source>
</evidence>
<dbReference type="OrthoDB" id="10047816at2759"/>
<feature type="region of interest" description="Disordered" evidence="22">
    <location>
        <begin position="514"/>
        <end position="535"/>
    </location>
</feature>
<evidence type="ECO:0000256" key="20">
    <source>
        <dbReference type="PROSITE-ProRule" id="PRU10141"/>
    </source>
</evidence>
<evidence type="ECO:0000256" key="8">
    <source>
        <dbReference type="ARBA" id="ARBA00022553"/>
    </source>
</evidence>
<dbReference type="GO" id="GO:0004674">
    <property type="term" value="F:protein serine/threonine kinase activity"/>
    <property type="evidence" value="ECO:0007669"/>
    <property type="project" value="UniProtKB-KW"/>
</dbReference>
<keyword evidence="17" id="KW-0966">Cell projection</keyword>
<dbReference type="PANTHER" id="PTHR22988:SF66">
    <property type="entry name" value="SERINE_THREONINE-PROTEIN KINASE GENGHIS KHAN"/>
    <property type="match status" value="1"/>
</dbReference>
<dbReference type="InterPro" id="IPR000095">
    <property type="entry name" value="CRIB_dom"/>
</dbReference>
<organism evidence="29 30">
    <name type="scientific">Acanthaster planci</name>
    <name type="common">Crown-of-thorns starfish</name>
    <dbReference type="NCBI Taxonomy" id="133434"/>
    <lineage>
        <taxon>Eukaryota</taxon>
        <taxon>Metazoa</taxon>
        <taxon>Echinodermata</taxon>
        <taxon>Eleutherozoa</taxon>
        <taxon>Asterozoa</taxon>
        <taxon>Asteroidea</taxon>
        <taxon>Valvatacea</taxon>
        <taxon>Valvatida</taxon>
        <taxon>Acanthasteridae</taxon>
        <taxon>Acanthaster</taxon>
    </lineage>
</organism>
<evidence type="ECO:0000256" key="6">
    <source>
        <dbReference type="ARBA" id="ARBA00022490"/>
    </source>
</evidence>
<dbReference type="InterPro" id="IPR001180">
    <property type="entry name" value="CNH_dom"/>
</dbReference>
<evidence type="ECO:0000259" key="28">
    <source>
        <dbReference type="PROSITE" id="PS51285"/>
    </source>
</evidence>
<keyword evidence="6" id="KW-0963">Cytoplasm</keyword>
<dbReference type="PROSITE" id="PS50108">
    <property type="entry name" value="CRIB"/>
    <property type="match status" value="1"/>
</dbReference>
<dbReference type="CDD" id="cd01243">
    <property type="entry name" value="PH_MRCK"/>
    <property type="match status" value="1"/>
</dbReference>
<dbReference type="Gene3D" id="2.30.29.30">
    <property type="entry name" value="Pleckstrin-homology domain (PH domain)/Phosphotyrosine-binding domain (PTB)"/>
    <property type="match status" value="1"/>
</dbReference>
<dbReference type="SUPFAM" id="SSF57889">
    <property type="entry name" value="Cysteine-rich domain"/>
    <property type="match status" value="1"/>
</dbReference>
<dbReference type="InterPro" id="IPR000961">
    <property type="entry name" value="AGC-kinase_C"/>
</dbReference>
<dbReference type="SMART" id="SM00285">
    <property type="entry name" value="PBD"/>
    <property type="match status" value="1"/>
</dbReference>
<evidence type="ECO:0000259" key="24">
    <source>
        <dbReference type="PROSITE" id="PS50011"/>
    </source>
</evidence>
<name>A0A8B7Y9F2_ACAPL</name>
<dbReference type="RefSeq" id="XP_022088985.1">
    <property type="nucleotide sequence ID" value="XM_022233293.1"/>
</dbReference>
<evidence type="ECO:0000256" key="15">
    <source>
        <dbReference type="ARBA" id="ARBA00022840"/>
    </source>
</evidence>
<dbReference type="InterPro" id="IPR031597">
    <property type="entry name" value="KELK"/>
</dbReference>
<dbReference type="InterPro" id="IPR001849">
    <property type="entry name" value="PH_domain"/>
</dbReference>
<evidence type="ECO:0000256" key="9">
    <source>
        <dbReference type="ARBA" id="ARBA00022679"/>
    </source>
</evidence>
<dbReference type="Gene3D" id="3.30.200.20">
    <property type="entry name" value="Phosphorylase Kinase, domain 1"/>
    <property type="match status" value="1"/>
</dbReference>
<proteinExistence type="inferred from homology"/>
<protein>
    <recommendedName>
        <fullName evidence="5">non-specific serine/threonine protein kinase</fullName>
        <ecNumber evidence="5">2.7.11.1</ecNumber>
    </recommendedName>
</protein>
<evidence type="ECO:0000256" key="10">
    <source>
        <dbReference type="ARBA" id="ARBA00022723"/>
    </source>
</evidence>
<dbReference type="Gene3D" id="3.30.60.20">
    <property type="match status" value="1"/>
</dbReference>
<dbReference type="GO" id="GO:0005737">
    <property type="term" value="C:cytoplasm"/>
    <property type="evidence" value="ECO:0007669"/>
    <property type="project" value="UniProtKB-SubCell"/>
</dbReference>
<feature type="region of interest" description="Disordered" evidence="22">
    <location>
        <begin position="448"/>
        <end position="478"/>
    </location>
</feature>
<evidence type="ECO:0000259" key="25">
    <source>
        <dbReference type="PROSITE" id="PS50081"/>
    </source>
</evidence>
<dbReference type="FunFam" id="1.10.510.10:FF:000014">
    <property type="entry name" value="Non-specific serine/threonine protein kinase"/>
    <property type="match status" value="1"/>
</dbReference>
<keyword evidence="13" id="KW-0418">Kinase</keyword>
<dbReference type="SUPFAM" id="SSF50729">
    <property type="entry name" value="PH domain-like"/>
    <property type="match status" value="1"/>
</dbReference>
<evidence type="ECO:0000259" key="27">
    <source>
        <dbReference type="PROSITE" id="PS50219"/>
    </source>
</evidence>
<feature type="compositionally biased region" description="Low complexity" evidence="22">
    <location>
        <begin position="1638"/>
        <end position="1665"/>
    </location>
</feature>
<dbReference type="Pfam" id="PF00069">
    <property type="entry name" value="Pkinase"/>
    <property type="match status" value="1"/>
</dbReference>
<dbReference type="InterPro" id="IPR046349">
    <property type="entry name" value="C1-like_sf"/>
</dbReference>
<evidence type="ECO:0000256" key="14">
    <source>
        <dbReference type="ARBA" id="ARBA00022833"/>
    </source>
</evidence>
<dbReference type="FunFam" id="3.30.200.20:FF:001055">
    <property type="entry name" value="Serine/threonine-protein kinase MRCK beta"/>
    <property type="match status" value="1"/>
</dbReference>